<protein>
    <submittedName>
        <fullName evidence="6">Molecular chaperone DnaK</fullName>
    </submittedName>
</protein>
<evidence type="ECO:0000256" key="4">
    <source>
        <dbReference type="ARBA" id="ARBA00023186"/>
    </source>
</evidence>
<dbReference type="InterPro" id="IPR013126">
    <property type="entry name" value="Hsp_70_fam"/>
</dbReference>
<name>A0A932ZV97_UNCTE</name>
<dbReference type="PRINTS" id="PR00301">
    <property type="entry name" value="HEATSHOCK70"/>
</dbReference>
<evidence type="ECO:0000313" key="7">
    <source>
        <dbReference type="Proteomes" id="UP000752292"/>
    </source>
</evidence>
<dbReference type="AlphaFoldDB" id="A0A932ZV97"/>
<proteinExistence type="inferred from homology"/>
<dbReference type="PROSITE" id="PS00329">
    <property type="entry name" value="HSP70_2"/>
    <property type="match status" value="1"/>
</dbReference>
<dbReference type="Proteomes" id="UP000752292">
    <property type="component" value="Unassembled WGS sequence"/>
</dbReference>
<dbReference type="FunFam" id="3.30.420.40:FF:000046">
    <property type="entry name" value="Chaperone protein HscA"/>
    <property type="match status" value="1"/>
</dbReference>
<keyword evidence="3 5" id="KW-0067">ATP-binding</keyword>
<dbReference type="SUPFAM" id="SSF53067">
    <property type="entry name" value="Actin-like ATPase domain"/>
    <property type="match status" value="2"/>
</dbReference>
<keyword evidence="4" id="KW-0143">Chaperone</keyword>
<dbReference type="Gene3D" id="3.30.420.40">
    <property type="match status" value="2"/>
</dbReference>
<feature type="non-terminal residue" evidence="6">
    <location>
        <position position="513"/>
    </location>
</feature>
<dbReference type="EMBL" id="JACQRX010000352">
    <property type="protein sequence ID" value="MBI4252403.1"/>
    <property type="molecule type" value="Genomic_DNA"/>
</dbReference>
<comment type="caution">
    <text evidence="6">The sequence shown here is derived from an EMBL/GenBank/DDBJ whole genome shotgun (WGS) entry which is preliminary data.</text>
</comment>
<evidence type="ECO:0000256" key="2">
    <source>
        <dbReference type="ARBA" id="ARBA00022741"/>
    </source>
</evidence>
<dbReference type="Pfam" id="PF00012">
    <property type="entry name" value="HSP70"/>
    <property type="match status" value="1"/>
</dbReference>
<gene>
    <name evidence="6" type="primary">dnaK</name>
    <name evidence="6" type="ORF">HY618_08075</name>
</gene>
<dbReference type="GO" id="GO:0140662">
    <property type="term" value="F:ATP-dependent protein folding chaperone"/>
    <property type="evidence" value="ECO:0007669"/>
    <property type="project" value="InterPro"/>
</dbReference>
<dbReference type="Gene3D" id="3.90.640.10">
    <property type="entry name" value="Actin, Chain A, domain 4"/>
    <property type="match status" value="1"/>
</dbReference>
<organism evidence="6 7">
    <name type="scientific">Tectimicrobiota bacterium</name>
    <dbReference type="NCBI Taxonomy" id="2528274"/>
    <lineage>
        <taxon>Bacteria</taxon>
        <taxon>Pseudomonadati</taxon>
        <taxon>Nitrospinota/Tectimicrobiota group</taxon>
        <taxon>Candidatus Tectimicrobiota</taxon>
    </lineage>
</organism>
<dbReference type="NCBIfam" id="NF001413">
    <property type="entry name" value="PRK00290.1"/>
    <property type="match status" value="1"/>
</dbReference>
<comment type="similarity">
    <text evidence="1 5">Belongs to the heat shock protein 70 family.</text>
</comment>
<evidence type="ECO:0000256" key="5">
    <source>
        <dbReference type="RuleBase" id="RU003322"/>
    </source>
</evidence>
<dbReference type="InterPro" id="IPR029047">
    <property type="entry name" value="HSP70_peptide-bd_sf"/>
</dbReference>
<reference evidence="6" key="1">
    <citation type="submission" date="2020-07" db="EMBL/GenBank/DDBJ databases">
        <title>Huge and variable diversity of episymbiotic CPR bacteria and DPANN archaea in groundwater ecosystems.</title>
        <authorList>
            <person name="He C.Y."/>
            <person name="Keren R."/>
            <person name="Whittaker M."/>
            <person name="Farag I.F."/>
            <person name="Doudna J."/>
            <person name="Cate J.H.D."/>
            <person name="Banfield J.F."/>
        </authorList>
    </citation>
    <scope>NUCLEOTIDE SEQUENCE</scope>
    <source>
        <strain evidence="6">NC_groundwater_1370_Ag_S-0.2um_69_93</strain>
    </source>
</reference>
<sequence length="513" mass="55796">MTEIVGIDLGTTNSLVAAMREGRPRVLAPEGGRAIVPSVVSFRPDRVLVGERAQADRVSNSRHTIFSIKRFMGRGYKDIEEELRHMPFEVDPSRREVAHVRARGRSYSPPEISALILRELKARAEGALGGPAARAVITVPAYFNDAQRQATKDAGRLAGLEVLRIVNEPTAASLAYGLHNRDRGVIAVYDLGGGTFDISILRVKEGVFEVLSTGGDTRLGGDDFDRALADWVRARVREEAGAELPARPEVVGELAVLCEMAKRALSERDSAEITLDFPGAKPWRRTITRAEFEEIIRPLAGRTLPSCRRALEDAGLTPAGVDEVVLVGGSTRIPLIRRMVAELFGQEPRCEINPEEVVALGAAVQADILAGGTRDMLLLDVTPLSLGIETVGGAMAWILPRNTTIPAAAREAFTTFKDSQTGVDIHVLQGERELVKDNRSLARFRLRIEPAPAGVARVEVTFLIDANGILNVTARDLRTGKAASVDVQPSNGLTDEEVERMLMESFEHAEEDV</sequence>
<dbReference type="NCBIfam" id="NF003520">
    <property type="entry name" value="PRK05183.1"/>
    <property type="match status" value="1"/>
</dbReference>
<accession>A0A932ZV97</accession>
<dbReference type="GO" id="GO:0005524">
    <property type="term" value="F:ATP binding"/>
    <property type="evidence" value="ECO:0007669"/>
    <property type="project" value="UniProtKB-KW"/>
</dbReference>
<dbReference type="InterPro" id="IPR018181">
    <property type="entry name" value="Heat_shock_70_CS"/>
</dbReference>
<dbReference type="PROSITE" id="PS00297">
    <property type="entry name" value="HSP70_1"/>
    <property type="match status" value="1"/>
</dbReference>
<dbReference type="FunFam" id="3.90.640.10:FF:000003">
    <property type="entry name" value="Molecular chaperone DnaK"/>
    <property type="match status" value="1"/>
</dbReference>
<dbReference type="SUPFAM" id="SSF100920">
    <property type="entry name" value="Heat shock protein 70kD (HSP70), peptide-binding domain"/>
    <property type="match status" value="1"/>
</dbReference>
<dbReference type="InterPro" id="IPR043129">
    <property type="entry name" value="ATPase_NBD"/>
</dbReference>
<evidence type="ECO:0000256" key="3">
    <source>
        <dbReference type="ARBA" id="ARBA00022840"/>
    </source>
</evidence>
<dbReference type="PANTHER" id="PTHR19375">
    <property type="entry name" value="HEAT SHOCK PROTEIN 70KDA"/>
    <property type="match status" value="1"/>
</dbReference>
<evidence type="ECO:0000256" key="1">
    <source>
        <dbReference type="ARBA" id="ARBA00007381"/>
    </source>
</evidence>
<dbReference type="FunFam" id="3.30.420.40:FF:000020">
    <property type="entry name" value="Chaperone protein HscA homolog"/>
    <property type="match status" value="1"/>
</dbReference>
<dbReference type="PROSITE" id="PS01036">
    <property type="entry name" value="HSP70_3"/>
    <property type="match status" value="1"/>
</dbReference>
<evidence type="ECO:0000313" key="6">
    <source>
        <dbReference type="EMBL" id="MBI4252403.1"/>
    </source>
</evidence>
<dbReference type="Gene3D" id="2.60.34.10">
    <property type="entry name" value="Substrate Binding Domain Of DNAk, Chain A, domain 1"/>
    <property type="match status" value="1"/>
</dbReference>
<keyword evidence="2 5" id="KW-0547">Nucleotide-binding</keyword>